<dbReference type="GO" id="GO:0000981">
    <property type="term" value="F:DNA-binding transcription factor activity, RNA polymerase II-specific"/>
    <property type="evidence" value="ECO:0007669"/>
    <property type="project" value="TreeGrafter"/>
</dbReference>
<evidence type="ECO:0000256" key="6">
    <source>
        <dbReference type="ARBA" id="ARBA00034872"/>
    </source>
</evidence>
<dbReference type="GO" id="GO:0000978">
    <property type="term" value="F:RNA polymerase II cis-regulatory region sequence-specific DNA binding"/>
    <property type="evidence" value="ECO:0007669"/>
    <property type="project" value="TreeGrafter"/>
</dbReference>
<keyword evidence="2" id="KW-0221">Differentiation</keyword>
<feature type="region of interest" description="Disordered" evidence="8">
    <location>
        <begin position="79"/>
        <end position="120"/>
    </location>
</feature>
<protein>
    <recommendedName>
        <fullName evidence="6">Forkhead box protein L2</fullName>
    </recommendedName>
</protein>
<dbReference type="PROSITE" id="PS50039">
    <property type="entry name" value="FORK_HEAD_3"/>
    <property type="match status" value="1"/>
</dbReference>
<dbReference type="FunFam" id="1.10.10.10:FF:000135">
    <property type="entry name" value="forkhead box protein G1"/>
    <property type="match status" value="1"/>
</dbReference>
<dbReference type="STRING" id="947166.A0A1D1V9Y8"/>
<dbReference type="InterPro" id="IPR018122">
    <property type="entry name" value="TF_fork_head_CS_1"/>
</dbReference>
<dbReference type="EMBL" id="BDGG01000004">
    <property type="protein sequence ID" value="GAU97730.1"/>
    <property type="molecule type" value="Genomic_DNA"/>
</dbReference>
<organism evidence="10 11">
    <name type="scientific">Ramazzottius varieornatus</name>
    <name type="common">Water bear</name>
    <name type="synonym">Tardigrade</name>
    <dbReference type="NCBI Taxonomy" id="947166"/>
    <lineage>
        <taxon>Eukaryota</taxon>
        <taxon>Metazoa</taxon>
        <taxon>Ecdysozoa</taxon>
        <taxon>Tardigrada</taxon>
        <taxon>Eutardigrada</taxon>
        <taxon>Parachela</taxon>
        <taxon>Hypsibioidea</taxon>
        <taxon>Ramazzottiidae</taxon>
        <taxon>Ramazzottius</taxon>
    </lineage>
</organism>
<evidence type="ECO:0000256" key="4">
    <source>
        <dbReference type="ARBA" id="ARBA00023125"/>
    </source>
</evidence>
<keyword evidence="4 7" id="KW-0238">DNA-binding</keyword>
<accession>A0A1D1V9Y8</accession>
<keyword evidence="5 7" id="KW-0539">Nucleus</keyword>
<evidence type="ECO:0000256" key="1">
    <source>
        <dbReference type="ARBA" id="ARBA00022499"/>
    </source>
</evidence>
<evidence type="ECO:0000256" key="3">
    <source>
        <dbReference type="ARBA" id="ARBA00022843"/>
    </source>
</evidence>
<dbReference type="InterPro" id="IPR001766">
    <property type="entry name" value="Fork_head_dom"/>
</dbReference>
<feature type="DNA-binding region" description="Fork-head" evidence="7">
    <location>
        <begin position="121"/>
        <end position="216"/>
    </location>
</feature>
<evidence type="ECO:0000256" key="2">
    <source>
        <dbReference type="ARBA" id="ARBA00022782"/>
    </source>
</evidence>
<reference evidence="10 11" key="1">
    <citation type="journal article" date="2016" name="Nat. Commun.">
        <title>Extremotolerant tardigrade genome and improved radiotolerance of human cultured cells by tardigrade-unique protein.</title>
        <authorList>
            <person name="Hashimoto T."/>
            <person name="Horikawa D.D."/>
            <person name="Saito Y."/>
            <person name="Kuwahara H."/>
            <person name="Kozuka-Hata H."/>
            <person name="Shin-I T."/>
            <person name="Minakuchi Y."/>
            <person name="Ohishi K."/>
            <person name="Motoyama A."/>
            <person name="Aizu T."/>
            <person name="Enomoto A."/>
            <person name="Kondo K."/>
            <person name="Tanaka S."/>
            <person name="Hara Y."/>
            <person name="Koshikawa S."/>
            <person name="Sagara H."/>
            <person name="Miura T."/>
            <person name="Yokobori S."/>
            <person name="Miyagawa K."/>
            <person name="Suzuki Y."/>
            <person name="Kubo T."/>
            <person name="Oyama M."/>
            <person name="Kohara Y."/>
            <person name="Fujiyama A."/>
            <person name="Arakawa K."/>
            <person name="Katayama T."/>
            <person name="Toyoda A."/>
            <person name="Kunieda T."/>
        </authorList>
    </citation>
    <scope>NUCLEOTIDE SEQUENCE [LARGE SCALE GENOMIC DNA]</scope>
    <source>
        <strain evidence="10 11">YOKOZUNA-1</strain>
    </source>
</reference>
<dbReference type="InterPro" id="IPR036390">
    <property type="entry name" value="WH_DNA-bd_sf"/>
</dbReference>
<dbReference type="PANTHER" id="PTHR11829:SF411">
    <property type="entry name" value="FORKHEAD BOX PROTEIN L2"/>
    <property type="match status" value="1"/>
</dbReference>
<name>A0A1D1V9Y8_RAMVA</name>
<feature type="domain" description="Fork-head" evidence="9">
    <location>
        <begin position="121"/>
        <end position="216"/>
    </location>
</feature>
<evidence type="ECO:0000256" key="5">
    <source>
        <dbReference type="ARBA" id="ARBA00023242"/>
    </source>
</evidence>
<dbReference type="SMART" id="SM00339">
    <property type="entry name" value="FH"/>
    <property type="match status" value="1"/>
</dbReference>
<dbReference type="PANTHER" id="PTHR11829">
    <property type="entry name" value="FORKHEAD BOX PROTEIN"/>
    <property type="match status" value="1"/>
</dbReference>
<dbReference type="PROSITE" id="PS00658">
    <property type="entry name" value="FORK_HEAD_2"/>
    <property type="match status" value="1"/>
</dbReference>
<gene>
    <name evidence="10" type="primary">RvY_08976-1</name>
    <name evidence="10" type="synonym">RvY_08976.1</name>
    <name evidence="10" type="ORF">RvY_08976</name>
</gene>
<dbReference type="InterPro" id="IPR050211">
    <property type="entry name" value="FOX_domain-containing"/>
</dbReference>
<comment type="caution">
    <text evidence="10">The sequence shown here is derived from an EMBL/GenBank/DDBJ whole genome shotgun (WGS) entry which is preliminary data.</text>
</comment>
<dbReference type="Pfam" id="PF00250">
    <property type="entry name" value="Forkhead"/>
    <property type="match status" value="1"/>
</dbReference>
<dbReference type="PROSITE" id="PS00657">
    <property type="entry name" value="FORK_HEAD_1"/>
    <property type="match status" value="1"/>
</dbReference>
<keyword evidence="1" id="KW-1017">Isopeptide bond</keyword>
<evidence type="ECO:0000259" key="9">
    <source>
        <dbReference type="PROSITE" id="PS50039"/>
    </source>
</evidence>
<evidence type="ECO:0000256" key="8">
    <source>
        <dbReference type="SAM" id="MobiDB-lite"/>
    </source>
</evidence>
<dbReference type="GO" id="GO:0005634">
    <property type="term" value="C:nucleus"/>
    <property type="evidence" value="ECO:0007669"/>
    <property type="project" value="UniProtKB-SubCell"/>
</dbReference>
<dbReference type="OrthoDB" id="5402974at2759"/>
<keyword evidence="11" id="KW-1185">Reference proteome</keyword>
<dbReference type="Gene3D" id="1.10.10.10">
    <property type="entry name" value="Winged helix-like DNA-binding domain superfamily/Winged helix DNA-binding domain"/>
    <property type="match status" value="1"/>
</dbReference>
<dbReference type="PRINTS" id="PR00053">
    <property type="entry name" value="FORKHEAD"/>
</dbReference>
<proteinExistence type="predicted"/>
<feature type="compositionally biased region" description="Polar residues" evidence="8">
    <location>
        <begin position="79"/>
        <end position="98"/>
    </location>
</feature>
<dbReference type="InterPro" id="IPR030456">
    <property type="entry name" value="TF_fork_head_CS_2"/>
</dbReference>
<evidence type="ECO:0000256" key="7">
    <source>
        <dbReference type="PROSITE-ProRule" id="PRU00089"/>
    </source>
</evidence>
<dbReference type="GO" id="GO:0030154">
    <property type="term" value="P:cell differentiation"/>
    <property type="evidence" value="ECO:0007669"/>
    <property type="project" value="UniProtKB-KW"/>
</dbReference>
<dbReference type="Proteomes" id="UP000186922">
    <property type="component" value="Unassembled WGS sequence"/>
</dbReference>
<comment type="subcellular location">
    <subcellularLocation>
        <location evidence="7">Nucleus</location>
    </subcellularLocation>
</comment>
<feature type="compositionally biased region" description="Basic and acidic residues" evidence="8">
    <location>
        <begin position="108"/>
        <end position="120"/>
    </location>
</feature>
<dbReference type="SUPFAM" id="SSF46785">
    <property type="entry name" value="Winged helix' DNA-binding domain"/>
    <property type="match status" value="1"/>
</dbReference>
<dbReference type="GO" id="GO:0009653">
    <property type="term" value="P:anatomical structure morphogenesis"/>
    <property type="evidence" value="ECO:0007669"/>
    <property type="project" value="TreeGrafter"/>
</dbReference>
<evidence type="ECO:0000313" key="11">
    <source>
        <dbReference type="Proteomes" id="UP000186922"/>
    </source>
</evidence>
<dbReference type="InterPro" id="IPR036388">
    <property type="entry name" value="WH-like_DNA-bd_sf"/>
</dbReference>
<dbReference type="AlphaFoldDB" id="A0A1D1V9Y8"/>
<evidence type="ECO:0000313" key="10">
    <source>
        <dbReference type="EMBL" id="GAU97730.1"/>
    </source>
</evidence>
<sequence>MDKLAEVERSFPFVKPELNLRGNHSGALEHLPAEYQTFADYSPNSLPQLQQEIHYSPQDGNYLSSQQHETVIHQTPQINRFGSQRPSSSSFTSHQMETQPDDQEADTEDKVSEDQSEDSKRPPLSYVALIFKAIQESPEKKLPLCDIYAYIVKNYPYFLKNKKGWQNSIRHNLSLNDCFIKLPRDPGMGERKGCYWAVDSSCLDMYKDGNYQRRRRMKRAFYSGGSGQRTLGPYNEVFSAKSMFGTLPAHSPPHSLNLGIDQAMQFNQANYASYIHQQCQKLAQVSTPLFKVGLPHSSACSAFVPQCGSHTYHVNGSLGDLGSPSPWKNYTHNLTSSSNSSPFPFSQSTLRGYFYDQFGIPKPEFH</sequence>
<keyword evidence="3" id="KW-0832">Ubl conjugation</keyword>